<protein>
    <submittedName>
        <fullName evidence="7">Cytochrome-c oxidase assembly CtaG-related protein</fullName>
    </submittedName>
</protein>
<name>A0A2L0HAV1_RHIFR</name>
<keyword evidence="2" id="KW-1003">Cell membrane</keyword>
<proteinExistence type="predicted"/>
<evidence type="ECO:0000256" key="2">
    <source>
        <dbReference type="ARBA" id="ARBA00022475"/>
    </source>
</evidence>
<dbReference type="EMBL" id="CP024308">
    <property type="protein sequence ID" value="AUX78616.1"/>
    <property type="molecule type" value="Genomic_DNA"/>
</dbReference>
<dbReference type="RefSeq" id="WP_104840276.1">
    <property type="nucleotide sequence ID" value="NZ_CP024308.1"/>
</dbReference>
<evidence type="ECO:0000313" key="8">
    <source>
        <dbReference type="Proteomes" id="UP000239340"/>
    </source>
</evidence>
<gene>
    <name evidence="7" type="ORF">NXT3_PA00329</name>
</gene>
<evidence type="ECO:0000256" key="3">
    <source>
        <dbReference type="ARBA" id="ARBA00022692"/>
    </source>
</evidence>
<geneLocation type="plasmid" evidence="8">
    <name>psfrenxt3a</name>
</geneLocation>
<keyword evidence="7" id="KW-0614">Plasmid</keyword>
<feature type="transmembrane region" description="Helical" evidence="6">
    <location>
        <begin position="212"/>
        <end position="233"/>
    </location>
</feature>
<feature type="transmembrane region" description="Helical" evidence="6">
    <location>
        <begin position="261"/>
        <end position="283"/>
    </location>
</feature>
<feature type="transmembrane region" description="Helical" evidence="6">
    <location>
        <begin position="186"/>
        <end position="205"/>
    </location>
</feature>
<evidence type="ECO:0000256" key="5">
    <source>
        <dbReference type="ARBA" id="ARBA00023136"/>
    </source>
</evidence>
<evidence type="ECO:0000313" key="7">
    <source>
        <dbReference type="EMBL" id="AUX78616.1"/>
    </source>
</evidence>
<reference evidence="7 8" key="1">
    <citation type="submission" date="2017-10" db="EMBL/GenBank/DDBJ databases">
        <title>Analysis of the genome sequences of Rhizobium populations associated to common bean (phaseolus vulgaris).</title>
        <authorList>
            <person name="Bustos P."/>
            <person name="Santamaria R.I."/>
            <person name="Miranda-Sanchez F."/>
            <person name="Perez-Carrascal O."/>
            <person name="Juarez S."/>
            <person name="Lozano L."/>
            <person name="Martinez-Flores I."/>
            <person name="Vinuesa P."/>
            <person name="Martinez-Romero E."/>
            <person name="Cevallos M.A."/>
            <person name="Romero D."/>
            <person name="Davila G."/>
            <person name="Gonzalez V."/>
        </authorList>
    </citation>
    <scope>NUCLEOTIDE SEQUENCE [LARGE SCALE GENOMIC DNA]</scope>
    <source>
        <strain evidence="7 8">NXT3</strain>
        <plasmid evidence="8">Plasmid psfrenxt3a</plasmid>
    </source>
</reference>
<feature type="transmembrane region" description="Helical" evidence="6">
    <location>
        <begin position="64"/>
        <end position="82"/>
    </location>
</feature>
<dbReference type="Proteomes" id="UP000239340">
    <property type="component" value="Plasmid pSfreNXT3a"/>
</dbReference>
<keyword evidence="5 6" id="KW-0472">Membrane</keyword>
<dbReference type="AlphaFoldDB" id="A0A2L0HAV1"/>
<comment type="subcellular location">
    <subcellularLocation>
        <location evidence="1">Cell membrane</location>
        <topology evidence="1">Multi-pass membrane protein</topology>
    </subcellularLocation>
</comment>
<dbReference type="Pfam" id="PF09678">
    <property type="entry name" value="Caa3_CtaG"/>
    <property type="match status" value="1"/>
</dbReference>
<keyword evidence="4 6" id="KW-1133">Transmembrane helix</keyword>
<feature type="transmembrane region" description="Helical" evidence="6">
    <location>
        <begin position="34"/>
        <end position="52"/>
    </location>
</feature>
<accession>A0A2L0HAV1</accession>
<feature type="transmembrane region" description="Helical" evidence="6">
    <location>
        <begin position="145"/>
        <end position="166"/>
    </location>
</feature>
<sequence>MRIALVTLFTLFAAEAVAHELGVGPDDSWTSLWAAAPLALASYAYAVGMCRLWSASRLGRAVHLRRATCFGLAWLSLVIALLSPLDGLSTQLFTAHMVEHEILMVVAAPLLVLSRPLAPMLWALPRKVRSAVGRALGSSIFLFPIRKLAMSPLAATALHAVVLWLWHAPSLYTAALAEQPIHWLQHLSFFCTALLFWWALLFGCGRREYGAAIFYLFATALQSGFLGILLALARVPLYPSQGIAAVRWGLSPIEDQQLAGLIMWVPAGMVYFIAALALAALWIRGSSAYIHGENCYDLHAR</sequence>
<feature type="transmembrane region" description="Helical" evidence="6">
    <location>
        <begin position="102"/>
        <end position="124"/>
    </location>
</feature>
<organism evidence="7 8">
    <name type="scientific">Rhizobium fredii</name>
    <name type="common">Sinorhizobium fredii</name>
    <dbReference type="NCBI Taxonomy" id="380"/>
    <lineage>
        <taxon>Bacteria</taxon>
        <taxon>Pseudomonadati</taxon>
        <taxon>Pseudomonadota</taxon>
        <taxon>Alphaproteobacteria</taxon>
        <taxon>Hyphomicrobiales</taxon>
        <taxon>Rhizobiaceae</taxon>
        <taxon>Sinorhizobium/Ensifer group</taxon>
        <taxon>Sinorhizobium</taxon>
    </lineage>
</organism>
<dbReference type="InterPro" id="IPR019108">
    <property type="entry name" value="Caa3_assmbl_CtaG-rel"/>
</dbReference>
<evidence type="ECO:0000256" key="4">
    <source>
        <dbReference type="ARBA" id="ARBA00022989"/>
    </source>
</evidence>
<evidence type="ECO:0000256" key="1">
    <source>
        <dbReference type="ARBA" id="ARBA00004651"/>
    </source>
</evidence>
<evidence type="ECO:0000256" key="6">
    <source>
        <dbReference type="SAM" id="Phobius"/>
    </source>
</evidence>
<keyword evidence="3 6" id="KW-0812">Transmembrane</keyword>
<dbReference type="GO" id="GO:0005886">
    <property type="term" value="C:plasma membrane"/>
    <property type="evidence" value="ECO:0007669"/>
    <property type="project" value="UniProtKB-SubCell"/>
</dbReference>